<reference evidence="2 3" key="1">
    <citation type="submission" date="2018-06" db="EMBL/GenBank/DDBJ databases">
        <title>Comparative genomics of Brasilonema spp. strains.</title>
        <authorList>
            <person name="Alvarenga D.O."/>
            <person name="Fiore M.F."/>
            <person name="Varani A.M."/>
        </authorList>
    </citation>
    <scope>NUCLEOTIDE SEQUENCE [LARGE SCALE GENOMIC DNA]</scope>
    <source>
        <strain evidence="2 3">CENA114</strain>
    </source>
</reference>
<dbReference type="RefSeq" id="WP_169222733.1">
    <property type="nucleotide sequence ID" value="NZ_CAWOXK010000001.1"/>
</dbReference>
<accession>A0A856MQ21</accession>
<dbReference type="InterPro" id="IPR013432">
    <property type="entry name" value="Doc_partner"/>
</dbReference>
<dbReference type="InterPro" id="IPR037914">
    <property type="entry name" value="SpoVT-AbrB_sf"/>
</dbReference>
<name>A0A856MQ21_9CYAN</name>
<dbReference type="KEGG" id="bsen:DP114_30695"/>
<dbReference type="Pfam" id="PF04014">
    <property type="entry name" value="MazE_antitoxin"/>
    <property type="match status" value="1"/>
</dbReference>
<keyword evidence="3" id="KW-1185">Reference proteome</keyword>
<dbReference type="InterPro" id="IPR007159">
    <property type="entry name" value="SpoVT-AbrB_dom"/>
</dbReference>
<feature type="domain" description="SpoVT-AbrB" evidence="1">
    <location>
        <begin position="7"/>
        <end position="52"/>
    </location>
</feature>
<dbReference type="NCBIfam" id="TIGR02609">
    <property type="entry name" value="doc_partner"/>
    <property type="match status" value="1"/>
</dbReference>
<dbReference type="SUPFAM" id="SSF89447">
    <property type="entry name" value="AbrB/MazE/MraZ-like"/>
    <property type="match status" value="1"/>
</dbReference>
<evidence type="ECO:0000313" key="3">
    <source>
        <dbReference type="Proteomes" id="UP000503129"/>
    </source>
</evidence>
<proteinExistence type="predicted"/>
<protein>
    <submittedName>
        <fullName evidence="2">AbrB/MazE/SpoVT family DNA-binding domain-containing protein</fullName>
    </submittedName>
</protein>
<sequence>MYTLKVRKVGNSLGTTLPKEILQKLRVDEGDTIFVTETADGVYLTASNPDFEKAMEAYKKVSSKYRNALHELAK</sequence>
<keyword evidence="2" id="KW-0238">DNA-binding</keyword>
<dbReference type="AlphaFoldDB" id="A0A856MQ21"/>
<dbReference type="Proteomes" id="UP000503129">
    <property type="component" value="Chromosome"/>
</dbReference>
<evidence type="ECO:0000259" key="1">
    <source>
        <dbReference type="SMART" id="SM00966"/>
    </source>
</evidence>
<dbReference type="SMART" id="SM00966">
    <property type="entry name" value="SpoVT_AbrB"/>
    <property type="match status" value="1"/>
</dbReference>
<evidence type="ECO:0000313" key="2">
    <source>
        <dbReference type="EMBL" id="QDL11681.1"/>
    </source>
</evidence>
<dbReference type="EMBL" id="CP030118">
    <property type="protein sequence ID" value="QDL11681.1"/>
    <property type="molecule type" value="Genomic_DNA"/>
</dbReference>
<dbReference type="Gene3D" id="2.10.260.10">
    <property type="match status" value="1"/>
</dbReference>
<gene>
    <name evidence="2" type="ORF">DP114_30695</name>
</gene>
<dbReference type="GO" id="GO:0003677">
    <property type="term" value="F:DNA binding"/>
    <property type="evidence" value="ECO:0007669"/>
    <property type="project" value="UniProtKB-KW"/>
</dbReference>
<organism evidence="2 3">
    <name type="scientific">Brasilonema sennae CENA114</name>
    <dbReference type="NCBI Taxonomy" id="415709"/>
    <lineage>
        <taxon>Bacteria</taxon>
        <taxon>Bacillati</taxon>
        <taxon>Cyanobacteriota</taxon>
        <taxon>Cyanophyceae</taxon>
        <taxon>Nostocales</taxon>
        <taxon>Scytonemataceae</taxon>
        <taxon>Brasilonema</taxon>
        <taxon>Bromeliae group (in: Brasilonema)</taxon>
    </lineage>
</organism>